<dbReference type="SUPFAM" id="SSF81606">
    <property type="entry name" value="PP2C-like"/>
    <property type="match status" value="1"/>
</dbReference>
<evidence type="ECO:0000256" key="1">
    <source>
        <dbReference type="ARBA" id="ARBA00004170"/>
    </source>
</evidence>
<dbReference type="SMART" id="SM00332">
    <property type="entry name" value="PP2Cc"/>
    <property type="match status" value="1"/>
</dbReference>
<organism evidence="7 8">
    <name type="scientific">Durusdinium trenchii</name>
    <dbReference type="NCBI Taxonomy" id="1381693"/>
    <lineage>
        <taxon>Eukaryota</taxon>
        <taxon>Sar</taxon>
        <taxon>Alveolata</taxon>
        <taxon>Dinophyceae</taxon>
        <taxon>Suessiales</taxon>
        <taxon>Symbiodiniaceae</taxon>
        <taxon>Durusdinium</taxon>
    </lineage>
</organism>
<evidence type="ECO:0000256" key="2">
    <source>
        <dbReference type="ARBA" id="ARBA00022723"/>
    </source>
</evidence>
<dbReference type="PROSITE" id="PS51746">
    <property type="entry name" value="PPM_2"/>
    <property type="match status" value="1"/>
</dbReference>
<evidence type="ECO:0000256" key="3">
    <source>
        <dbReference type="ARBA" id="ARBA00022801"/>
    </source>
</evidence>
<protein>
    <submittedName>
        <fullName evidence="7">Protein phosphatase 2C homolog 3 (PP2C-3)</fullName>
    </submittedName>
</protein>
<dbReference type="InterPro" id="IPR000222">
    <property type="entry name" value="PP2C_BS"/>
</dbReference>
<evidence type="ECO:0000256" key="4">
    <source>
        <dbReference type="ARBA" id="ARBA00022912"/>
    </source>
</evidence>
<dbReference type="Gene3D" id="3.60.40.10">
    <property type="entry name" value="PPM-type phosphatase domain"/>
    <property type="match status" value="1"/>
</dbReference>
<dbReference type="Proteomes" id="UP001642464">
    <property type="component" value="Unassembled WGS sequence"/>
</dbReference>
<keyword evidence="8" id="KW-1185">Reference proteome</keyword>
<dbReference type="PROSITE" id="PS01032">
    <property type="entry name" value="PPM_1"/>
    <property type="match status" value="1"/>
</dbReference>
<reference evidence="7 8" key="1">
    <citation type="submission" date="2024-02" db="EMBL/GenBank/DDBJ databases">
        <authorList>
            <person name="Chen Y."/>
            <person name="Shah S."/>
            <person name="Dougan E. K."/>
            <person name="Thang M."/>
            <person name="Chan C."/>
        </authorList>
    </citation>
    <scope>NUCLEOTIDE SEQUENCE [LARGE SCALE GENOMIC DNA]</scope>
</reference>
<evidence type="ECO:0000313" key="7">
    <source>
        <dbReference type="EMBL" id="CAK9035830.1"/>
    </source>
</evidence>
<sequence length="381" mass="40622">MADGTLQPAVFPEIVGDAPFREVPLRHEEEDYVLWLGKEASSGLLSGVLKRILRLPDLMLEESDALRLEGGLAPAVRSSRCRFDHETACSRPPLEELLQLTTAGASSQHAHGGLCTAYGPRVSNQDSYICCAEWGSIAKSPASLFAVCDGHGGGVVSENLPAMLSRELAALGELEEGRLVEAVEAIFVEVDEQLHKSLDAAAERCGSTCALCLSWPVGGAYRILLANLGDSRALLYRARGDWEHLTETCDHKPDVVKEKKRIRAAGGYVLPSDEDNPARLDAVLATSRAFGNFRFKDVSHSPGTRKVSPVPDVTVLDARAGDVIVLATDGVLDVLSSSQVANFAVRGLAAGAVEAAADVVWEALQAQTQDNVTCAVIRLGS</sequence>
<evidence type="ECO:0000256" key="5">
    <source>
        <dbReference type="RuleBase" id="RU003465"/>
    </source>
</evidence>
<comment type="subcellular location">
    <subcellularLocation>
        <location evidence="1">Membrane</location>
        <topology evidence="1">Peripheral membrane protein</topology>
    </subcellularLocation>
</comment>
<keyword evidence="2" id="KW-0479">Metal-binding</keyword>
<keyword evidence="3 5" id="KW-0378">Hydrolase</keyword>
<comment type="caution">
    <text evidence="7">The sequence shown here is derived from an EMBL/GenBank/DDBJ whole genome shotgun (WGS) entry which is preliminary data.</text>
</comment>
<dbReference type="InterPro" id="IPR001932">
    <property type="entry name" value="PPM-type_phosphatase-like_dom"/>
</dbReference>
<gene>
    <name evidence="7" type="ORF">SCF082_LOCUS21470</name>
</gene>
<proteinExistence type="inferred from homology"/>
<dbReference type="CDD" id="cd00143">
    <property type="entry name" value="PP2Cc"/>
    <property type="match status" value="1"/>
</dbReference>
<comment type="similarity">
    <text evidence="5">Belongs to the PP2C family.</text>
</comment>
<evidence type="ECO:0000313" key="8">
    <source>
        <dbReference type="Proteomes" id="UP001642464"/>
    </source>
</evidence>
<dbReference type="InterPro" id="IPR036457">
    <property type="entry name" value="PPM-type-like_dom_sf"/>
</dbReference>
<accession>A0ABP0L9K0</accession>
<feature type="domain" description="PPM-type phosphatase" evidence="6">
    <location>
        <begin position="111"/>
        <end position="379"/>
    </location>
</feature>
<dbReference type="Pfam" id="PF00481">
    <property type="entry name" value="PP2C"/>
    <property type="match status" value="1"/>
</dbReference>
<dbReference type="PANTHER" id="PTHR47992">
    <property type="entry name" value="PROTEIN PHOSPHATASE"/>
    <property type="match status" value="1"/>
</dbReference>
<name>A0ABP0L9K0_9DINO</name>
<dbReference type="EMBL" id="CAXAMM010015225">
    <property type="protein sequence ID" value="CAK9035830.1"/>
    <property type="molecule type" value="Genomic_DNA"/>
</dbReference>
<evidence type="ECO:0000259" key="6">
    <source>
        <dbReference type="PROSITE" id="PS51746"/>
    </source>
</evidence>
<dbReference type="SMART" id="SM00331">
    <property type="entry name" value="PP2C_SIG"/>
    <property type="match status" value="1"/>
</dbReference>
<keyword evidence="4 5" id="KW-0904">Protein phosphatase</keyword>
<dbReference type="InterPro" id="IPR015655">
    <property type="entry name" value="PP2C"/>
</dbReference>